<dbReference type="AlphaFoldDB" id="A0A653M8A9"/>
<evidence type="ECO:0000313" key="1">
    <source>
        <dbReference type="EMBL" id="VXB00686.1"/>
    </source>
</evidence>
<organism evidence="1 2">
    <name type="scientific">Bacillus altitudinis</name>
    <dbReference type="NCBI Taxonomy" id="293387"/>
    <lineage>
        <taxon>Bacteria</taxon>
        <taxon>Bacillati</taxon>
        <taxon>Bacillota</taxon>
        <taxon>Bacilli</taxon>
        <taxon>Bacillales</taxon>
        <taxon>Bacillaceae</taxon>
        <taxon>Bacillus</taxon>
    </lineage>
</organism>
<dbReference type="Proteomes" id="UP000433089">
    <property type="component" value="Unassembled WGS sequence"/>
</dbReference>
<evidence type="ECO:0000313" key="2">
    <source>
        <dbReference type="Proteomes" id="UP000433089"/>
    </source>
</evidence>
<dbReference type="EMBL" id="CABWLH010000007">
    <property type="protein sequence ID" value="VXB00686.1"/>
    <property type="molecule type" value="Genomic_DNA"/>
</dbReference>
<proteinExistence type="predicted"/>
<name>A0A653M8A9_BACAB</name>
<gene>
    <name evidence="1" type="ORF">BACI348_20103</name>
</gene>
<sequence>MSCLVFKDHFFKMERVMRIELTTSAWKAEVLPLNYTRVVKCYWRAREESNP</sequence>
<reference evidence="1 2" key="1">
    <citation type="submission" date="2019-10" db="EMBL/GenBank/DDBJ databases">
        <authorList>
            <person name="Karimi E."/>
        </authorList>
    </citation>
    <scope>NUCLEOTIDE SEQUENCE [LARGE SCALE GENOMIC DNA]</scope>
    <source>
        <strain evidence="1">Bacillus sp. 348</strain>
    </source>
</reference>
<protein>
    <submittedName>
        <fullName evidence="1">Uncharacterized protein</fullName>
    </submittedName>
</protein>
<accession>A0A653M8A9</accession>